<feature type="region of interest" description="Disordered" evidence="1">
    <location>
        <begin position="18"/>
        <end position="105"/>
    </location>
</feature>
<name>A0ABS3NS27_9GAMM</name>
<dbReference type="EMBL" id="JAGBKM010000025">
    <property type="protein sequence ID" value="MBO1531853.1"/>
    <property type="molecule type" value="Genomic_DNA"/>
</dbReference>
<proteinExistence type="predicted"/>
<organism evidence="2 3">
    <name type="scientific">Psychrobacter coccoides</name>
    <dbReference type="NCBI Taxonomy" id="2818440"/>
    <lineage>
        <taxon>Bacteria</taxon>
        <taxon>Pseudomonadati</taxon>
        <taxon>Pseudomonadota</taxon>
        <taxon>Gammaproteobacteria</taxon>
        <taxon>Moraxellales</taxon>
        <taxon>Moraxellaceae</taxon>
        <taxon>Psychrobacter</taxon>
    </lineage>
</organism>
<protein>
    <recommendedName>
        <fullName evidence="4">EF-hand domain-containing protein</fullName>
    </recommendedName>
</protein>
<dbReference type="RefSeq" id="WP_207992217.1">
    <property type="nucleotide sequence ID" value="NZ_JAGBKM010000025.1"/>
</dbReference>
<dbReference type="InterPro" id="IPR018247">
    <property type="entry name" value="EF_Hand_1_Ca_BS"/>
</dbReference>
<evidence type="ECO:0000313" key="3">
    <source>
        <dbReference type="Proteomes" id="UP000664554"/>
    </source>
</evidence>
<sequence length="321" mass="35100">MKTFKLTLLAITTALFLQGCGDDNDGPSTSQSDQPDTPQLDQPDTPQPDQPDIPQPDQPDTPQPDQPDTPQPDQPDTPQPDQPDTPQPDQPNINTEIIGTWSSDDSSSELSAIVFMDDKTYVQVQVDNSQSTSEPKNGMEWGSYTINNSTGKLAATPIFDKNGSSGLSDSVNRYAKVSNGKLVLEVDEDNNGVIDNDEIYYFSKTEPEGILGSWSFDDADDKELVGLAFFENGTYIQVQVDETGSVNNSENGMEWGYYTVDPTTGRLATSIIYDNNDGVGLSEPRTRYARVTGNTALTLEIDDNQDGTIGNKELFNFSRPS</sequence>
<evidence type="ECO:0000256" key="1">
    <source>
        <dbReference type="SAM" id="MobiDB-lite"/>
    </source>
</evidence>
<dbReference type="PROSITE" id="PS51257">
    <property type="entry name" value="PROKAR_LIPOPROTEIN"/>
    <property type="match status" value="1"/>
</dbReference>
<evidence type="ECO:0008006" key="4">
    <source>
        <dbReference type="Google" id="ProtNLM"/>
    </source>
</evidence>
<dbReference type="PROSITE" id="PS00018">
    <property type="entry name" value="EF_HAND_1"/>
    <property type="match status" value="2"/>
</dbReference>
<evidence type="ECO:0000313" key="2">
    <source>
        <dbReference type="EMBL" id="MBO1531853.1"/>
    </source>
</evidence>
<feature type="compositionally biased region" description="Low complexity" evidence="1">
    <location>
        <begin position="33"/>
        <end position="44"/>
    </location>
</feature>
<gene>
    <name evidence="2" type="ORF">J3492_11615</name>
</gene>
<feature type="compositionally biased region" description="Polar residues" evidence="1">
    <location>
        <begin position="92"/>
        <end position="101"/>
    </location>
</feature>
<dbReference type="Proteomes" id="UP000664554">
    <property type="component" value="Unassembled WGS sequence"/>
</dbReference>
<accession>A0ABS3NS27</accession>
<reference evidence="2 3" key="1">
    <citation type="submission" date="2021-03" db="EMBL/GenBank/DDBJ databases">
        <authorList>
            <person name="Shang D.-D."/>
            <person name="Du Z.-J."/>
            <person name="Chen G.-J."/>
        </authorList>
    </citation>
    <scope>NUCLEOTIDE SEQUENCE [LARGE SCALE GENOMIC DNA]</scope>
    <source>
        <strain evidence="2 3">F1192</strain>
    </source>
</reference>
<keyword evidence="3" id="KW-1185">Reference proteome</keyword>
<comment type="caution">
    <text evidence="2">The sequence shown here is derived from an EMBL/GenBank/DDBJ whole genome shotgun (WGS) entry which is preliminary data.</text>
</comment>
<feature type="compositionally biased region" description="Pro residues" evidence="1">
    <location>
        <begin position="45"/>
        <end position="89"/>
    </location>
</feature>